<evidence type="ECO:0000256" key="6">
    <source>
        <dbReference type="SAM" id="SignalP"/>
    </source>
</evidence>
<feature type="domain" description="FAD-binding PCMH-type" evidence="7">
    <location>
        <begin position="73"/>
        <end position="243"/>
    </location>
</feature>
<organism evidence="8 9">
    <name type="scientific">Penicillium cataractarum</name>
    <dbReference type="NCBI Taxonomy" id="2100454"/>
    <lineage>
        <taxon>Eukaryota</taxon>
        <taxon>Fungi</taxon>
        <taxon>Dikarya</taxon>
        <taxon>Ascomycota</taxon>
        <taxon>Pezizomycotina</taxon>
        <taxon>Eurotiomycetes</taxon>
        <taxon>Eurotiomycetidae</taxon>
        <taxon>Eurotiales</taxon>
        <taxon>Aspergillaceae</taxon>
        <taxon>Penicillium</taxon>
    </lineage>
</organism>
<dbReference type="InterPro" id="IPR036318">
    <property type="entry name" value="FAD-bd_PCMH-like_sf"/>
</dbReference>
<keyword evidence="9" id="KW-1185">Reference proteome</keyword>
<dbReference type="EMBL" id="JAPZBS010000007">
    <property type="protein sequence ID" value="KAJ5369180.1"/>
    <property type="molecule type" value="Genomic_DNA"/>
</dbReference>
<dbReference type="GeneID" id="81441038"/>
<keyword evidence="4" id="KW-0274">FAD</keyword>
<keyword evidence="6" id="KW-0732">Signal</keyword>
<dbReference type="InterPro" id="IPR006094">
    <property type="entry name" value="Oxid_FAD_bind_N"/>
</dbReference>
<keyword evidence="3" id="KW-0285">Flavoprotein</keyword>
<dbReference type="InterPro" id="IPR016169">
    <property type="entry name" value="FAD-bd_PCMH_sub2"/>
</dbReference>
<evidence type="ECO:0000259" key="7">
    <source>
        <dbReference type="PROSITE" id="PS51387"/>
    </source>
</evidence>
<comment type="cofactor">
    <cofactor evidence="1">
        <name>FAD</name>
        <dbReference type="ChEBI" id="CHEBI:57692"/>
    </cofactor>
</comment>
<proteinExistence type="inferred from homology"/>
<evidence type="ECO:0000313" key="9">
    <source>
        <dbReference type="Proteomes" id="UP001147782"/>
    </source>
</evidence>
<dbReference type="RefSeq" id="XP_056553922.1">
    <property type="nucleotide sequence ID" value="XM_056701859.1"/>
</dbReference>
<dbReference type="PANTHER" id="PTHR42973:SF9">
    <property type="entry name" value="FAD-BINDING PCMH-TYPE DOMAIN-CONTAINING PROTEIN-RELATED"/>
    <property type="match status" value="1"/>
</dbReference>
<evidence type="ECO:0000256" key="3">
    <source>
        <dbReference type="ARBA" id="ARBA00022630"/>
    </source>
</evidence>
<dbReference type="InterPro" id="IPR016166">
    <property type="entry name" value="FAD-bd_PCMH"/>
</dbReference>
<dbReference type="Gene3D" id="3.30.465.10">
    <property type="match status" value="1"/>
</dbReference>
<dbReference type="SUPFAM" id="SSF56176">
    <property type="entry name" value="FAD-binding/transporter-associated domain-like"/>
    <property type="match status" value="1"/>
</dbReference>
<reference evidence="8" key="1">
    <citation type="submission" date="2022-11" db="EMBL/GenBank/DDBJ databases">
        <authorList>
            <person name="Petersen C."/>
        </authorList>
    </citation>
    <scope>NUCLEOTIDE SEQUENCE</scope>
    <source>
        <strain evidence="8">IBT 29864</strain>
    </source>
</reference>
<evidence type="ECO:0000256" key="2">
    <source>
        <dbReference type="ARBA" id="ARBA00005466"/>
    </source>
</evidence>
<dbReference type="GO" id="GO:0016491">
    <property type="term" value="F:oxidoreductase activity"/>
    <property type="evidence" value="ECO:0007669"/>
    <property type="project" value="UniProtKB-KW"/>
</dbReference>
<dbReference type="PANTHER" id="PTHR42973">
    <property type="entry name" value="BINDING OXIDOREDUCTASE, PUTATIVE (AFU_ORTHOLOGUE AFUA_1G17690)-RELATED"/>
    <property type="match status" value="1"/>
</dbReference>
<dbReference type="Proteomes" id="UP001147782">
    <property type="component" value="Unassembled WGS sequence"/>
</dbReference>
<evidence type="ECO:0000313" key="8">
    <source>
        <dbReference type="EMBL" id="KAJ5369180.1"/>
    </source>
</evidence>
<reference evidence="8" key="2">
    <citation type="journal article" date="2023" name="IMA Fungus">
        <title>Comparative genomic study of the Penicillium genus elucidates a diverse pangenome and 15 lateral gene transfer events.</title>
        <authorList>
            <person name="Petersen C."/>
            <person name="Sorensen T."/>
            <person name="Nielsen M.R."/>
            <person name="Sondergaard T.E."/>
            <person name="Sorensen J.L."/>
            <person name="Fitzpatrick D.A."/>
            <person name="Frisvad J.C."/>
            <person name="Nielsen K.L."/>
        </authorList>
    </citation>
    <scope>NUCLEOTIDE SEQUENCE</scope>
    <source>
        <strain evidence="8">IBT 29864</strain>
    </source>
</reference>
<dbReference type="AlphaFoldDB" id="A0A9W9S0P0"/>
<keyword evidence="5" id="KW-0560">Oxidoreductase</keyword>
<name>A0A9W9S0P0_9EURO</name>
<protein>
    <recommendedName>
        <fullName evidence="7">FAD-binding PCMH-type domain-containing protein</fullName>
    </recommendedName>
</protein>
<dbReference type="PROSITE" id="PS51387">
    <property type="entry name" value="FAD_PCMH"/>
    <property type="match status" value="1"/>
</dbReference>
<dbReference type="Pfam" id="PF08031">
    <property type="entry name" value="BBE"/>
    <property type="match status" value="1"/>
</dbReference>
<dbReference type="OrthoDB" id="9996127at2759"/>
<evidence type="ECO:0000256" key="1">
    <source>
        <dbReference type="ARBA" id="ARBA00001974"/>
    </source>
</evidence>
<evidence type="ECO:0000256" key="5">
    <source>
        <dbReference type="ARBA" id="ARBA00023002"/>
    </source>
</evidence>
<evidence type="ECO:0000256" key="4">
    <source>
        <dbReference type="ARBA" id="ARBA00022827"/>
    </source>
</evidence>
<dbReference type="InterPro" id="IPR012951">
    <property type="entry name" value="BBE"/>
</dbReference>
<feature type="signal peptide" evidence="6">
    <location>
        <begin position="1"/>
        <end position="20"/>
    </location>
</feature>
<comment type="similarity">
    <text evidence="2">Belongs to the oxygen-dependent FAD-linked oxidoreductase family.</text>
</comment>
<accession>A0A9W9S0P0</accession>
<dbReference type="GO" id="GO:0071949">
    <property type="term" value="F:FAD binding"/>
    <property type="evidence" value="ECO:0007669"/>
    <property type="project" value="InterPro"/>
</dbReference>
<dbReference type="InterPro" id="IPR050416">
    <property type="entry name" value="FAD-linked_Oxidoreductase"/>
</dbReference>
<dbReference type="Pfam" id="PF01565">
    <property type="entry name" value="FAD_binding_4"/>
    <property type="match status" value="1"/>
</dbReference>
<comment type="caution">
    <text evidence="8">The sequence shown here is derived from an EMBL/GenBank/DDBJ whole genome shotgun (WGS) entry which is preliminary data.</text>
</comment>
<dbReference type="Gene3D" id="3.40.462.20">
    <property type="match status" value="1"/>
</dbReference>
<feature type="chain" id="PRO_5040894905" description="FAD-binding PCMH-type domain-containing protein" evidence="6">
    <location>
        <begin position="21"/>
        <end position="508"/>
    </location>
</feature>
<sequence>MYYLKMQAVMAIAAWAFTSGGQNVPVARDRAPGLHSRGNYDMTELQNKLSSSAKIYYPNSTEFDDASARWSLLDEPKVNVVVVPGTENDVAATVQFANQRELPFLAYTGAHGSLTTLGKMDQGIEIYMTQLDTVTVAGDGKTATIGGGAMSKAVVDALWNAGKQAVTGTCECVSILGPGLGGGHGWLQGHHGLVADQFVSMNIVLANGKLTTIDTTSDLWWAMKGAGHNFGIVTSLTTKVFDIQHRDWAIETLTFSGDKVEAVYQAANDYLLKNGTQPEGLINWSYWLNNPGADPNNPVIIFYIIQEGVTTVDGAYTQPFHNIGPISIEPASGTYTDLAGWTGIANSSPPCQKGALANPRFPIYLQSYNVAAQEKAYGVFANAVRGNSAFNNSIFMFEGYSMQGVNAISADSSAFAFRSENILAAPLINYLPAGPGLDTQVANLGNQLRDILRDGTGQDDLRAYVNYAYGDETLQELYGSDSWRQSRLHSLKKKYDPSGKFSFYAPIA</sequence>
<gene>
    <name evidence="8" type="ORF">N7496_008940</name>
</gene>